<feature type="domain" description="Ribosomal protein eL8/eL30/eS12/Gadd45" evidence="1">
    <location>
        <begin position="5"/>
        <end position="91"/>
    </location>
</feature>
<dbReference type="InterPro" id="IPR029064">
    <property type="entry name" value="Ribosomal_eL30-like_sf"/>
</dbReference>
<dbReference type="HOGENOM" id="CLU_157804_0_0_9"/>
<evidence type="ECO:0000313" key="3">
    <source>
        <dbReference type="Proteomes" id="UP000000271"/>
    </source>
</evidence>
<evidence type="ECO:0000313" key="2">
    <source>
        <dbReference type="EMBL" id="ADH99294.1"/>
    </source>
</evidence>
<dbReference type="KEGG" id="bse:Bsel_1787"/>
<reference evidence="2" key="1">
    <citation type="submission" date="2009-10" db="EMBL/GenBank/DDBJ databases">
        <title>Complete sequence of Bacillus selenitireducens MLS10.</title>
        <authorList>
            <consortium name="US DOE Joint Genome Institute"/>
            <person name="Lucas S."/>
            <person name="Copeland A."/>
            <person name="Lapidus A."/>
            <person name="Glavina del Rio T."/>
            <person name="Dalin E."/>
            <person name="Tice H."/>
            <person name="Bruce D."/>
            <person name="Goodwin L."/>
            <person name="Pitluck S."/>
            <person name="Sims D."/>
            <person name="Brettin T."/>
            <person name="Detter J.C."/>
            <person name="Han C."/>
            <person name="Larimer F."/>
            <person name="Land M."/>
            <person name="Hauser L."/>
            <person name="Kyrpides N."/>
            <person name="Ovchinnikova G."/>
            <person name="Stolz J."/>
        </authorList>
    </citation>
    <scope>NUCLEOTIDE SEQUENCE [LARGE SCALE GENOMIC DNA]</scope>
    <source>
        <strain evidence="2">MLS10</strain>
    </source>
</reference>
<name>D6XU08_BACIE</name>
<dbReference type="EMBL" id="CP001791">
    <property type="protein sequence ID" value="ADH99294.1"/>
    <property type="molecule type" value="Genomic_DNA"/>
</dbReference>
<keyword evidence="3" id="KW-1185">Reference proteome</keyword>
<dbReference type="RefSeq" id="WP_013172718.1">
    <property type="nucleotide sequence ID" value="NC_014219.1"/>
</dbReference>
<dbReference type="InterPro" id="IPR004038">
    <property type="entry name" value="Ribosomal_eL8/eL30/eS12/Gad45"/>
</dbReference>
<keyword evidence="2" id="KW-0687">Ribonucleoprotein</keyword>
<keyword evidence="2" id="KW-0689">Ribosomal protein</keyword>
<dbReference type="SUPFAM" id="SSF55315">
    <property type="entry name" value="L30e-like"/>
    <property type="match status" value="1"/>
</dbReference>
<dbReference type="AlphaFoldDB" id="D6XU08"/>
<dbReference type="eggNOG" id="COG1358">
    <property type="taxonomic scope" value="Bacteria"/>
</dbReference>
<organism evidence="2 3">
    <name type="scientific">Bacillus selenitireducens (strain ATCC 700615 / DSM 15326 / MLS10)</name>
    <dbReference type="NCBI Taxonomy" id="439292"/>
    <lineage>
        <taxon>Bacteria</taxon>
        <taxon>Bacillati</taxon>
        <taxon>Bacillota</taxon>
        <taxon>Bacilli</taxon>
        <taxon>Bacillales</taxon>
        <taxon>Bacillaceae</taxon>
        <taxon>Salisediminibacterium</taxon>
    </lineage>
</organism>
<dbReference type="Pfam" id="PF01248">
    <property type="entry name" value="Ribosomal_L7Ae"/>
    <property type="match status" value="1"/>
</dbReference>
<dbReference type="NCBIfam" id="NF005825">
    <property type="entry name" value="PRK07714.1"/>
    <property type="match status" value="1"/>
</dbReference>
<dbReference type="Proteomes" id="UP000000271">
    <property type="component" value="Chromosome"/>
</dbReference>
<accession>D6XU08</accession>
<proteinExistence type="predicted"/>
<dbReference type="Gene3D" id="3.30.1330.30">
    <property type="match status" value="1"/>
</dbReference>
<dbReference type="OrthoDB" id="9794863at2"/>
<gene>
    <name evidence="2" type="ordered locus">Bsel_1787</name>
</gene>
<dbReference type="STRING" id="439292.Bsel_1787"/>
<evidence type="ECO:0000259" key="1">
    <source>
        <dbReference type="Pfam" id="PF01248"/>
    </source>
</evidence>
<sequence>MKGNWLSTLGLALRAGKLITGEEQVVKAIQSGQAKLVIVAADASDGTLKKMKDKTSFYKVPLKITSDRSALGQAIGKGERVSLAVMDQGFASSIQNRIENSVSDRQ</sequence>
<dbReference type="GO" id="GO:0005840">
    <property type="term" value="C:ribosome"/>
    <property type="evidence" value="ECO:0007669"/>
    <property type="project" value="UniProtKB-KW"/>
</dbReference>
<protein>
    <submittedName>
        <fullName evidence="2">Ribosomal protein L7Ae/L30e/S12e/Gadd45</fullName>
    </submittedName>
</protein>